<evidence type="ECO:0000256" key="1">
    <source>
        <dbReference type="SAM" id="SignalP"/>
    </source>
</evidence>
<gene>
    <name evidence="2" type="ORF">MB2181_05285</name>
</gene>
<keyword evidence="1" id="KW-0732">Signal</keyword>
<sequence length="168" mass="19697">MHKIILLLLVHVLSAQADAFGDFARTNYFSEIDPSFLQLTAECRKNFDEKKNKKAFEILFYSKGKHVFDLNKHYSSHHEGHKNLKTPFYSITFWNWFNAIAIETESQQFVSNTTQKTMRRNELIPQELFDDIVTTGTFTVYFHYLMDNAKSMGKFTIGNSDDVRSCFR</sequence>
<feature type="chain" id="PRO_5002628516" evidence="1">
    <location>
        <begin position="20"/>
        <end position="168"/>
    </location>
</feature>
<dbReference type="AlphaFoldDB" id="A0P7F4"/>
<feature type="signal peptide" evidence="1">
    <location>
        <begin position="1"/>
        <end position="19"/>
    </location>
</feature>
<reference evidence="2 3" key="1">
    <citation type="submission" date="2006-11" db="EMBL/GenBank/DDBJ databases">
        <authorList>
            <person name="Giovannoni S."/>
            <person name="Vergin K."/>
            <person name="Ferriera S."/>
            <person name="Johnson J."/>
            <person name="Kravitz S."/>
            <person name="Beeson K."/>
            <person name="Sutton G."/>
            <person name="Rogers Y.-H."/>
            <person name="Friedman R."/>
            <person name="Frazier M."/>
            <person name="Venter J.C."/>
        </authorList>
    </citation>
    <scope>NUCLEOTIDE SEQUENCE [LARGE SCALE GENOMIC DNA]</scope>
    <source>
        <strain evidence="2 3">HTCC2181</strain>
    </source>
</reference>
<keyword evidence="3" id="KW-1185">Reference proteome</keyword>
<comment type="caution">
    <text evidence="2">The sequence shown here is derived from an EMBL/GenBank/DDBJ whole genome shotgun (WGS) entry which is preliminary data.</text>
</comment>
<accession>A0P7F4</accession>
<dbReference type="EMBL" id="AAUX01000001">
    <property type="protein sequence ID" value="EAV47464.1"/>
    <property type="molecule type" value="Genomic_DNA"/>
</dbReference>
<dbReference type="Proteomes" id="UP000054262">
    <property type="component" value="Unassembled WGS sequence"/>
</dbReference>
<proteinExistence type="predicted"/>
<evidence type="ECO:0000313" key="2">
    <source>
        <dbReference type="EMBL" id="EAV47464.1"/>
    </source>
</evidence>
<name>A0P7F4_9PROT</name>
<organism evidence="2 3">
    <name type="scientific">Methylophilales bacterium HTCC2181</name>
    <dbReference type="NCBI Taxonomy" id="383631"/>
    <lineage>
        <taxon>Bacteria</taxon>
        <taxon>Pseudomonadati</taxon>
        <taxon>Pseudomonadota</taxon>
        <taxon>Betaproteobacteria</taxon>
        <taxon>Nitrosomonadales</taxon>
        <taxon>OM43 clade</taxon>
    </lineage>
</organism>
<protein>
    <submittedName>
        <fullName evidence="2">Uncharacterized protein</fullName>
    </submittedName>
</protein>
<evidence type="ECO:0000313" key="3">
    <source>
        <dbReference type="Proteomes" id="UP000054262"/>
    </source>
</evidence>